<protein>
    <recommendedName>
        <fullName evidence="7">dITP/XTP pyrophosphatase</fullName>
        <ecNumber evidence="7">3.6.1.66</ecNumber>
    </recommendedName>
    <alternativeName>
        <fullName evidence="7">Non-canonical purine NTP pyrophosphatase</fullName>
    </alternativeName>
    <alternativeName>
        <fullName evidence="7">Non-standard purine NTP pyrophosphatase</fullName>
    </alternativeName>
    <alternativeName>
        <fullName evidence="7">Nucleoside-triphosphate diphosphatase</fullName>
    </alternativeName>
    <alternativeName>
        <fullName evidence="7">Nucleoside-triphosphate pyrophosphatase</fullName>
        <shortName evidence="7">NTPase</shortName>
    </alternativeName>
</protein>
<keyword evidence="5 7" id="KW-0460">Magnesium</keyword>
<keyword evidence="2 7" id="KW-0479">Metal-binding</keyword>
<evidence type="ECO:0000256" key="7">
    <source>
        <dbReference type="HAMAP-Rule" id="MF_01405"/>
    </source>
</evidence>
<proteinExistence type="inferred from homology"/>
<dbReference type="GO" id="GO:0009146">
    <property type="term" value="P:purine nucleoside triphosphate catabolic process"/>
    <property type="evidence" value="ECO:0007669"/>
    <property type="project" value="UniProtKB-UniRule"/>
</dbReference>
<sequence>MPDRSASGVVVIATRNKGKVREFAHYFARFGKEVRSLDDFDDMPDIVEDGATFAANARIKASAIAGRLNLPVLADDSGLCVDALGGDPGVYSARYAGEHAADAANNAKLLRELGAVSAAAARAPGPPDGPEAADAAAPQVLSTARFVCALALVDPLRGDTLEAEGTCEGVIIAEPRGTDGFGYDPLFYLPERGLTMAELPLEEKNAISHRAAALRQFFERHSGRLT</sequence>
<dbReference type="AlphaFoldDB" id="A0A410X291"/>
<dbReference type="Pfam" id="PF01725">
    <property type="entry name" value="Ham1p_like"/>
    <property type="match status" value="2"/>
</dbReference>
<feature type="binding site" evidence="7">
    <location>
        <begin position="209"/>
        <end position="210"/>
    </location>
    <ligand>
        <name>substrate</name>
    </ligand>
</feature>
<dbReference type="OrthoDB" id="9807456at2"/>
<dbReference type="InterPro" id="IPR002637">
    <property type="entry name" value="RdgB/HAM1"/>
</dbReference>
<feature type="binding site" evidence="7">
    <location>
        <position position="76"/>
    </location>
    <ligand>
        <name>Mg(2+)</name>
        <dbReference type="ChEBI" id="CHEBI:18420"/>
    </ligand>
</feature>
<organism evidence="9 10">
    <name type="scientific">Paenibacillus chitinolyticus</name>
    <dbReference type="NCBI Taxonomy" id="79263"/>
    <lineage>
        <taxon>Bacteria</taxon>
        <taxon>Bacillati</taxon>
        <taxon>Bacillota</taxon>
        <taxon>Bacilli</taxon>
        <taxon>Bacillales</taxon>
        <taxon>Paenibacillaceae</taxon>
        <taxon>Paenibacillus</taxon>
    </lineage>
</organism>
<comment type="caution">
    <text evidence="7">Lacks conserved residue(s) required for the propagation of feature annotation.</text>
</comment>
<feature type="binding site" evidence="7">
    <location>
        <position position="204"/>
    </location>
    <ligand>
        <name>substrate</name>
    </ligand>
</feature>
<feature type="active site" description="Proton acceptor" evidence="7">
    <location>
        <position position="76"/>
    </location>
</feature>
<evidence type="ECO:0000256" key="2">
    <source>
        <dbReference type="ARBA" id="ARBA00022723"/>
    </source>
</evidence>
<dbReference type="SUPFAM" id="SSF52972">
    <property type="entry name" value="ITPase-like"/>
    <property type="match status" value="1"/>
</dbReference>
<dbReference type="PANTHER" id="PTHR11067:SF9">
    <property type="entry name" value="INOSINE TRIPHOSPHATE PYROPHOSPHATASE"/>
    <property type="match status" value="1"/>
</dbReference>
<dbReference type="InterPro" id="IPR029001">
    <property type="entry name" value="ITPase-like_fam"/>
</dbReference>
<evidence type="ECO:0000313" key="10">
    <source>
        <dbReference type="Proteomes" id="UP000288943"/>
    </source>
</evidence>
<dbReference type="RefSeq" id="WP_042230569.1">
    <property type="nucleotide sequence ID" value="NZ_CP026520.1"/>
</dbReference>
<feature type="binding site" evidence="7">
    <location>
        <begin position="181"/>
        <end position="184"/>
    </location>
    <ligand>
        <name>substrate</name>
    </ligand>
</feature>
<comment type="subunit">
    <text evidence="7">Homodimer.</text>
</comment>
<dbReference type="InterPro" id="IPR020922">
    <property type="entry name" value="dITP/XTP_pyrophosphatase"/>
</dbReference>
<keyword evidence="4 7" id="KW-0378">Hydrolase</keyword>
<evidence type="ECO:0000256" key="1">
    <source>
        <dbReference type="ARBA" id="ARBA00008023"/>
    </source>
</evidence>
<dbReference type="HAMAP" id="MF_01405">
    <property type="entry name" value="Non_canon_purine_NTPase"/>
    <property type="match status" value="1"/>
</dbReference>
<dbReference type="PANTHER" id="PTHR11067">
    <property type="entry name" value="INOSINE TRIPHOSPHATE PYROPHOSPHATASE/HAM1 PROTEIN"/>
    <property type="match status" value="1"/>
</dbReference>
<evidence type="ECO:0000256" key="5">
    <source>
        <dbReference type="ARBA" id="ARBA00022842"/>
    </source>
</evidence>
<comment type="catalytic activity">
    <reaction evidence="7">
        <text>XTP + H2O = XMP + diphosphate + H(+)</text>
        <dbReference type="Rhea" id="RHEA:28610"/>
        <dbReference type="ChEBI" id="CHEBI:15377"/>
        <dbReference type="ChEBI" id="CHEBI:15378"/>
        <dbReference type="ChEBI" id="CHEBI:33019"/>
        <dbReference type="ChEBI" id="CHEBI:57464"/>
        <dbReference type="ChEBI" id="CHEBI:61314"/>
        <dbReference type="EC" id="3.6.1.66"/>
    </reaction>
</comment>
<comment type="similarity">
    <text evidence="1 7">Belongs to the HAM1 NTPase family.</text>
</comment>
<reference evidence="8 11" key="2">
    <citation type="submission" date="2022-05" db="EMBL/GenBank/DDBJ databases">
        <title>Genome Sequencing of Bee-Associated Microbes.</title>
        <authorList>
            <person name="Dunlap C."/>
        </authorList>
    </citation>
    <scope>NUCLEOTIDE SEQUENCE [LARGE SCALE GENOMIC DNA]</scope>
    <source>
        <strain evidence="8 11">NRRL B-23120</strain>
    </source>
</reference>
<name>A0A410X291_9BACL</name>
<comment type="catalytic activity">
    <reaction evidence="7">
        <text>ITP + H2O = IMP + diphosphate + H(+)</text>
        <dbReference type="Rhea" id="RHEA:29399"/>
        <dbReference type="ChEBI" id="CHEBI:15377"/>
        <dbReference type="ChEBI" id="CHEBI:15378"/>
        <dbReference type="ChEBI" id="CHEBI:33019"/>
        <dbReference type="ChEBI" id="CHEBI:58053"/>
        <dbReference type="ChEBI" id="CHEBI:61402"/>
        <dbReference type="EC" id="3.6.1.66"/>
    </reaction>
</comment>
<dbReference type="GeneID" id="95378015"/>
<gene>
    <name evidence="8" type="ORF">M5X16_17335</name>
    <name evidence="9" type="ORF">PC41400_24795</name>
</gene>
<dbReference type="GO" id="GO:0035870">
    <property type="term" value="F:dITP diphosphatase activity"/>
    <property type="evidence" value="ECO:0007669"/>
    <property type="project" value="UniProtKB-UniRule"/>
</dbReference>
<evidence type="ECO:0000313" key="11">
    <source>
        <dbReference type="Proteomes" id="UP001527202"/>
    </source>
</evidence>
<feature type="binding site" evidence="7">
    <location>
        <begin position="14"/>
        <end position="19"/>
    </location>
    <ligand>
        <name>substrate</name>
    </ligand>
</feature>
<accession>A0A410X291</accession>
<dbReference type="EC" id="3.6.1.66" evidence="7"/>
<dbReference type="GO" id="GO:0000166">
    <property type="term" value="F:nucleotide binding"/>
    <property type="evidence" value="ECO:0007669"/>
    <property type="project" value="UniProtKB-KW"/>
</dbReference>
<dbReference type="GO" id="GO:0017111">
    <property type="term" value="F:ribonucleoside triphosphate phosphatase activity"/>
    <property type="evidence" value="ECO:0007669"/>
    <property type="project" value="InterPro"/>
</dbReference>
<dbReference type="GO" id="GO:0005829">
    <property type="term" value="C:cytosol"/>
    <property type="evidence" value="ECO:0007669"/>
    <property type="project" value="TreeGrafter"/>
</dbReference>
<comment type="function">
    <text evidence="7">Pyrophosphatase that catalyzes the hydrolysis of nucleoside triphosphates to their monophosphate derivatives, with a high preference for the non-canonical purine nucleotides XTP (xanthosine triphosphate), dITP (deoxyinosine triphosphate) and ITP. Seems to function as a house-cleaning enzyme that removes non-canonical purine nucleotides from the nucleotide pool, thus preventing their incorporation into DNA/RNA and avoiding chromosomal lesions.</text>
</comment>
<keyword evidence="6 7" id="KW-0546">Nucleotide metabolism</keyword>
<dbReference type="GO" id="GO:0046872">
    <property type="term" value="F:metal ion binding"/>
    <property type="evidence" value="ECO:0007669"/>
    <property type="project" value="UniProtKB-KW"/>
</dbReference>
<evidence type="ECO:0000256" key="6">
    <source>
        <dbReference type="ARBA" id="ARBA00023080"/>
    </source>
</evidence>
<evidence type="ECO:0000313" key="8">
    <source>
        <dbReference type="EMBL" id="MCY9597528.1"/>
    </source>
</evidence>
<reference evidence="9 10" key="1">
    <citation type="submission" date="2018-01" db="EMBL/GenBank/DDBJ databases">
        <title>The whole genome sequencing and assembly of Paenibacillus chitinolyticus KCCM 41400 strain.</title>
        <authorList>
            <person name="Kim J.-Y."/>
            <person name="Park M.-K."/>
            <person name="Lee Y.-J."/>
            <person name="Yi H."/>
            <person name="Bahn Y.-S."/>
            <person name="Kim J.F."/>
            <person name="Lee D.-W."/>
        </authorList>
    </citation>
    <scope>NUCLEOTIDE SEQUENCE [LARGE SCALE GENOMIC DNA]</scope>
    <source>
        <strain evidence="9 10">KCCM 41400</strain>
    </source>
</reference>
<dbReference type="CDD" id="cd00515">
    <property type="entry name" value="HAM1"/>
    <property type="match status" value="1"/>
</dbReference>
<comment type="catalytic activity">
    <reaction evidence="7">
        <text>dITP + H2O = dIMP + diphosphate + H(+)</text>
        <dbReference type="Rhea" id="RHEA:28342"/>
        <dbReference type="ChEBI" id="CHEBI:15377"/>
        <dbReference type="ChEBI" id="CHEBI:15378"/>
        <dbReference type="ChEBI" id="CHEBI:33019"/>
        <dbReference type="ChEBI" id="CHEBI:61194"/>
        <dbReference type="ChEBI" id="CHEBI:61382"/>
        <dbReference type="EC" id="3.6.1.66"/>
    </reaction>
</comment>
<dbReference type="Proteomes" id="UP000288943">
    <property type="component" value="Chromosome"/>
</dbReference>
<feature type="binding site" evidence="7">
    <location>
        <position position="77"/>
    </location>
    <ligand>
        <name>substrate</name>
    </ligand>
</feature>
<dbReference type="KEGG" id="pchi:PC41400_24795"/>
<dbReference type="GO" id="GO:0036222">
    <property type="term" value="F:XTP diphosphatase activity"/>
    <property type="evidence" value="ECO:0007669"/>
    <property type="project" value="UniProtKB-UniRule"/>
</dbReference>
<dbReference type="EMBL" id="CP026520">
    <property type="protein sequence ID" value="QAV20725.1"/>
    <property type="molecule type" value="Genomic_DNA"/>
</dbReference>
<dbReference type="GO" id="GO:0009117">
    <property type="term" value="P:nucleotide metabolic process"/>
    <property type="evidence" value="ECO:0007669"/>
    <property type="project" value="UniProtKB-KW"/>
</dbReference>
<dbReference type="EMBL" id="JAMDMJ010000022">
    <property type="protein sequence ID" value="MCY9597528.1"/>
    <property type="molecule type" value="Genomic_DNA"/>
</dbReference>
<dbReference type="Proteomes" id="UP001527202">
    <property type="component" value="Unassembled WGS sequence"/>
</dbReference>
<keyword evidence="3 7" id="KW-0547">Nucleotide-binding</keyword>
<evidence type="ECO:0000256" key="3">
    <source>
        <dbReference type="ARBA" id="ARBA00022741"/>
    </source>
</evidence>
<evidence type="ECO:0000256" key="4">
    <source>
        <dbReference type="ARBA" id="ARBA00022801"/>
    </source>
</evidence>
<comment type="cofactor">
    <cofactor evidence="7">
        <name>Mg(2+)</name>
        <dbReference type="ChEBI" id="CHEBI:18420"/>
    </cofactor>
    <text evidence="7">Binds 1 Mg(2+) ion per subunit.</text>
</comment>
<dbReference type="Gene3D" id="3.90.950.10">
    <property type="match status" value="1"/>
</dbReference>
<dbReference type="GO" id="GO:0036220">
    <property type="term" value="F:ITP diphosphatase activity"/>
    <property type="evidence" value="ECO:0007669"/>
    <property type="project" value="UniProtKB-UniRule"/>
</dbReference>
<keyword evidence="11" id="KW-1185">Reference proteome</keyword>
<evidence type="ECO:0000313" key="9">
    <source>
        <dbReference type="EMBL" id="QAV20725.1"/>
    </source>
</evidence>